<dbReference type="PANTHER" id="PTHR43493:SF5">
    <property type="entry name" value="DNA GYRASE SUBUNIT A, CHLOROPLASTIC_MITOCHONDRIAL"/>
    <property type="match status" value="1"/>
</dbReference>
<dbReference type="InterPro" id="IPR013758">
    <property type="entry name" value="Topo_IIA_A/C_ab"/>
</dbReference>
<dbReference type="GO" id="GO:0003918">
    <property type="term" value="F:DNA topoisomerase type II (double strand cut, ATP-hydrolyzing) activity"/>
    <property type="evidence" value="ECO:0007669"/>
    <property type="project" value="InterPro"/>
</dbReference>
<gene>
    <name evidence="7" type="ORF">DS421_19g652960</name>
</gene>
<dbReference type="Pfam" id="PF00521">
    <property type="entry name" value="DNA_topoisoIV"/>
    <property type="match status" value="1"/>
</dbReference>
<dbReference type="GO" id="GO:0009330">
    <property type="term" value="C:DNA topoisomerase type II (double strand cut, ATP-hydrolyzing) complex"/>
    <property type="evidence" value="ECO:0007669"/>
    <property type="project" value="TreeGrafter"/>
</dbReference>
<dbReference type="EMBL" id="CP031001">
    <property type="protein sequence ID" value="QHN77470.1"/>
    <property type="molecule type" value="Genomic_DNA"/>
</dbReference>
<keyword evidence="2" id="KW-0799">Topoisomerase</keyword>
<evidence type="ECO:0000259" key="6">
    <source>
        <dbReference type="Pfam" id="PF00521"/>
    </source>
</evidence>
<dbReference type="GO" id="GO:0006265">
    <property type="term" value="P:DNA topological change"/>
    <property type="evidence" value="ECO:0007669"/>
    <property type="project" value="InterPro"/>
</dbReference>
<dbReference type="Proteomes" id="UP000464620">
    <property type="component" value="Chromosome B09"/>
</dbReference>
<proteinExistence type="inferred from homology"/>
<name>A0A6B9V7R6_ARAHY</name>
<dbReference type="GO" id="GO:0005524">
    <property type="term" value="F:ATP binding"/>
    <property type="evidence" value="ECO:0007669"/>
    <property type="project" value="InterPro"/>
</dbReference>
<evidence type="ECO:0000256" key="2">
    <source>
        <dbReference type="ARBA" id="ARBA00023029"/>
    </source>
</evidence>
<dbReference type="Gene3D" id="3.90.199.10">
    <property type="entry name" value="Topoisomerase II, domain 5"/>
    <property type="match status" value="1"/>
</dbReference>
<comment type="similarity">
    <text evidence="1">Belongs to the type II topoisomerase GyrA/ParC subunit family.</text>
</comment>
<dbReference type="GO" id="GO:0005737">
    <property type="term" value="C:cytoplasm"/>
    <property type="evidence" value="ECO:0007669"/>
    <property type="project" value="TreeGrafter"/>
</dbReference>
<dbReference type="GO" id="GO:0003677">
    <property type="term" value="F:DNA binding"/>
    <property type="evidence" value="ECO:0007669"/>
    <property type="project" value="UniProtKB-KW"/>
</dbReference>
<dbReference type="AlphaFoldDB" id="A0A6B9V7R6"/>
<organism evidence="7 8">
    <name type="scientific">Arachis hypogaea</name>
    <name type="common">Peanut</name>
    <dbReference type="NCBI Taxonomy" id="3818"/>
    <lineage>
        <taxon>Eukaryota</taxon>
        <taxon>Viridiplantae</taxon>
        <taxon>Streptophyta</taxon>
        <taxon>Embryophyta</taxon>
        <taxon>Tracheophyta</taxon>
        <taxon>Spermatophyta</taxon>
        <taxon>Magnoliopsida</taxon>
        <taxon>eudicotyledons</taxon>
        <taxon>Gunneridae</taxon>
        <taxon>Pentapetalae</taxon>
        <taxon>rosids</taxon>
        <taxon>fabids</taxon>
        <taxon>Fabales</taxon>
        <taxon>Fabaceae</taxon>
        <taxon>Papilionoideae</taxon>
        <taxon>50 kb inversion clade</taxon>
        <taxon>dalbergioids sensu lato</taxon>
        <taxon>Dalbergieae</taxon>
        <taxon>Pterocarpus clade</taxon>
        <taxon>Arachis</taxon>
    </lineage>
</organism>
<feature type="region of interest" description="Disordered" evidence="5">
    <location>
        <begin position="323"/>
        <end position="344"/>
    </location>
</feature>
<dbReference type="InterPro" id="IPR050220">
    <property type="entry name" value="Type_II_DNA_Topoisomerases"/>
</dbReference>
<sequence length="486" mass="54999">MDHQGNGLLELHPRSDWMTADPAFDLKQKRLITADTALIIYSLPWNESIKSWSRRRPGALAGLSMRILWSQFRTPAVLILGMVDFKMDFPVRPLRMLWWRRKHDGLAFYLSFLFRFRCHVAVFMLVVCHYQRVDPRSLSMAASDLFSADVPPIQVPREEVGNGTYKRLRCLNLNHLLVRLQIQILEFILHFDLNYHCSLLLPLLVALAIAIVTVDVQASFAMDGTLLLASLSIAKALLEVGMATNIPPHNLGELVDVLCMLIHKPEATLQELLEYMPRPDFPIGGLIMGNLGILIDFAFDDHDAIERTLVAIIGHRKLQSEESIVQEGSQVEDSKPEPDAPTWSPLSERRIVSDRFLRSPVLDSPILPPLKFYTALLTPQNIAFSFGDDTDESTVSLPDDADSSDEELSAPSNLDYLERPISHCYDEDELFGCKLLKPQRSNGVLKKVEFVTPPSAPPIIDADFPPQLERFSIILHFLPFRHHLSL</sequence>
<accession>A0A6B9V7R6</accession>
<keyword evidence="3" id="KW-0238">DNA-binding</keyword>
<evidence type="ECO:0000256" key="1">
    <source>
        <dbReference type="ARBA" id="ARBA00008263"/>
    </source>
</evidence>
<evidence type="ECO:0000256" key="4">
    <source>
        <dbReference type="ARBA" id="ARBA00023235"/>
    </source>
</evidence>
<dbReference type="InterPro" id="IPR013760">
    <property type="entry name" value="Topo_IIA-like_dom_sf"/>
</dbReference>
<reference evidence="7 8" key="1">
    <citation type="submission" date="2020-01" db="EMBL/GenBank/DDBJ databases">
        <title>Genome sequence of Arachis hypogaea, cultivar Shitouqi.</title>
        <authorList>
            <person name="Zhuang W."/>
            <person name="Chen H."/>
            <person name="Varshney R."/>
            <person name="Wang D."/>
            <person name="Ming R."/>
        </authorList>
    </citation>
    <scope>NUCLEOTIDE SEQUENCE [LARGE SCALE GENOMIC DNA]</scope>
    <source>
        <tissue evidence="7">Young leaf</tissue>
    </source>
</reference>
<keyword evidence="4" id="KW-0413">Isomerase</keyword>
<evidence type="ECO:0000313" key="7">
    <source>
        <dbReference type="EMBL" id="QHN77470.1"/>
    </source>
</evidence>
<protein>
    <submittedName>
        <fullName evidence="7">Putative DNA gyrase subunit A/mitochondrial</fullName>
    </submittedName>
</protein>
<dbReference type="SUPFAM" id="SSF56719">
    <property type="entry name" value="Type II DNA topoisomerase"/>
    <property type="match status" value="1"/>
</dbReference>
<evidence type="ECO:0000313" key="8">
    <source>
        <dbReference type="Proteomes" id="UP000464620"/>
    </source>
</evidence>
<feature type="domain" description="Topo IIA-type catalytic" evidence="6">
    <location>
        <begin position="240"/>
        <end position="293"/>
    </location>
</feature>
<dbReference type="PANTHER" id="PTHR43493">
    <property type="entry name" value="DNA GYRASE/TOPOISOMERASE SUBUNIT A"/>
    <property type="match status" value="1"/>
</dbReference>
<evidence type="ECO:0000256" key="5">
    <source>
        <dbReference type="SAM" id="MobiDB-lite"/>
    </source>
</evidence>
<evidence type="ECO:0000256" key="3">
    <source>
        <dbReference type="ARBA" id="ARBA00023125"/>
    </source>
</evidence>
<dbReference type="InterPro" id="IPR002205">
    <property type="entry name" value="Topo_IIA_dom_A"/>
</dbReference>